<proteinExistence type="predicted"/>
<evidence type="ECO:0000313" key="1">
    <source>
        <dbReference type="EMBL" id="CAA9588306.1"/>
    </source>
</evidence>
<accession>A0A6J4VVR7</accession>
<organism evidence="1">
    <name type="scientific">uncultured Synechococcales cyanobacterium</name>
    <dbReference type="NCBI Taxonomy" id="1936017"/>
    <lineage>
        <taxon>Bacteria</taxon>
        <taxon>Bacillati</taxon>
        <taxon>Cyanobacteriota</taxon>
        <taxon>Cyanophyceae</taxon>
        <taxon>Synechococcales</taxon>
        <taxon>environmental samples</taxon>
    </lineage>
</organism>
<dbReference type="EMBL" id="CADCWO010000228">
    <property type="protein sequence ID" value="CAA9588306.1"/>
    <property type="molecule type" value="Genomic_DNA"/>
</dbReference>
<protein>
    <recommendedName>
        <fullName evidence="2">GCN5-related N-acetyltransferase</fullName>
    </recommendedName>
</protein>
<reference evidence="1" key="1">
    <citation type="submission" date="2020-02" db="EMBL/GenBank/DDBJ databases">
        <authorList>
            <person name="Meier V. D."/>
        </authorList>
    </citation>
    <scope>NUCLEOTIDE SEQUENCE</scope>
    <source>
        <strain evidence="1">AVDCRST_MAG81</strain>
    </source>
</reference>
<evidence type="ECO:0008006" key="2">
    <source>
        <dbReference type="Google" id="ProtNLM"/>
    </source>
</evidence>
<gene>
    <name evidence="1" type="ORF">AVDCRST_MAG81-4384</name>
</gene>
<name>A0A6J4VVR7_9CYAN</name>
<sequence length="110" mass="12850">MTKEALIQEYLRLTKTVLPQKARESRWILTQDHCFQRVILDSLFQDCWYYYLDKPAYQHLTEIQLINAIFAANQILASGNEYLKSLNCQSLKWRGKASGCVVSMISCQQK</sequence>
<dbReference type="AlphaFoldDB" id="A0A6J4VVR7"/>